<sequence>MSPCGACVSFNYMGTEALSVVSEDQSIFDPPYLMKTEVPPAEDYNSKERPALGEPDWSSQTSRGQSVKRENENVNCSRSGGCRD</sequence>
<evidence type="ECO:0000313" key="2">
    <source>
        <dbReference type="Ensembl" id="ENSCABP00000021733.1"/>
    </source>
</evidence>
<evidence type="ECO:0000313" key="3">
    <source>
        <dbReference type="Proteomes" id="UP000694404"/>
    </source>
</evidence>
<dbReference type="Proteomes" id="UP000694404">
    <property type="component" value="Unplaced"/>
</dbReference>
<protein>
    <submittedName>
        <fullName evidence="2">Uncharacterized protein</fullName>
    </submittedName>
</protein>
<name>A0A8C0HB86_CHEAB</name>
<feature type="region of interest" description="Disordered" evidence="1">
    <location>
        <begin position="33"/>
        <end position="84"/>
    </location>
</feature>
<dbReference type="AlphaFoldDB" id="A0A8C0HB86"/>
<dbReference type="OMA" id="SIFDPPY"/>
<accession>A0A8C0HB86</accession>
<proteinExistence type="predicted"/>
<reference evidence="2" key="1">
    <citation type="submission" date="2025-08" db="UniProtKB">
        <authorList>
            <consortium name="Ensembl"/>
        </authorList>
    </citation>
    <scope>IDENTIFICATION</scope>
</reference>
<reference evidence="2" key="2">
    <citation type="submission" date="2025-09" db="UniProtKB">
        <authorList>
            <consortium name="Ensembl"/>
        </authorList>
    </citation>
    <scope>IDENTIFICATION</scope>
</reference>
<dbReference type="Ensembl" id="ENSCABT00000023807.1">
    <property type="protein sequence ID" value="ENSCABP00000021733.1"/>
    <property type="gene ID" value="ENSCABG00000016012.1"/>
</dbReference>
<evidence type="ECO:0000256" key="1">
    <source>
        <dbReference type="SAM" id="MobiDB-lite"/>
    </source>
</evidence>
<keyword evidence="3" id="KW-1185">Reference proteome</keyword>
<organism evidence="2 3">
    <name type="scientific">Chelonoidis abingdonii</name>
    <name type="common">Abingdon island giant tortoise</name>
    <name type="synonym">Testudo abingdonii</name>
    <dbReference type="NCBI Taxonomy" id="106734"/>
    <lineage>
        <taxon>Eukaryota</taxon>
        <taxon>Metazoa</taxon>
        <taxon>Chordata</taxon>
        <taxon>Craniata</taxon>
        <taxon>Vertebrata</taxon>
        <taxon>Euteleostomi</taxon>
        <taxon>Archelosauria</taxon>
        <taxon>Testudinata</taxon>
        <taxon>Testudines</taxon>
        <taxon>Cryptodira</taxon>
        <taxon>Durocryptodira</taxon>
        <taxon>Testudinoidea</taxon>
        <taxon>Testudinidae</taxon>
        <taxon>Chelonoidis</taxon>
    </lineage>
</organism>